<evidence type="ECO:0008006" key="5">
    <source>
        <dbReference type="Google" id="ProtNLM"/>
    </source>
</evidence>
<evidence type="ECO:0000313" key="3">
    <source>
        <dbReference type="EMBL" id="GHF67733.1"/>
    </source>
</evidence>
<reference evidence="3" key="1">
    <citation type="journal article" date="2014" name="Int. J. Syst. Evol. Microbiol.">
        <title>Complete genome sequence of Corynebacterium casei LMG S-19264T (=DSM 44701T), isolated from a smear-ripened cheese.</title>
        <authorList>
            <consortium name="US DOE Joint Genome Institute (JGI-PGF)"/>
            <person name="Walter F."/>
            <person name="Albersmeier A."/>
            <person name="Kalinowski J."/>
            <person name="Ruckert C."/>
        </authorList>
    </citation>
    <scope>NUCLEOTIDE SEQUENCE</scope>
    <source>
        <strain evidence="3">JCM 4059</strain>
    </source>
</reference>
<reference evidence="3" key="2">
    <citation type="submission" date="2020-09" db="EMBL/GenBank/DDBJ databases">
        <authorList>
            <person name="Sun Q."/>
            <person name="Ohkuma M."/>
        </authorList>
    </citation>
    <scope>NUCLEOTIDE SEQUENCE</scope>
    <source>
        <strain evidence="3">JCM 4059</strain>
    </source>
</reference>
<gene>
    <name evidence="3" type="ORF">GCM10010218_56530</name>
</gene>
<feature type="transmembrane region" description="Helical" evidence="2">
    <location>
        <begin position="95"/>
        <end position="115"/>
    </location>
</feature>
<protein>
    <recommendedName>
        <fullName evidence="5">Integral membrane protein</fullName>
    </recommendedName>
</protein>
<dbReference type="PANTHER" id="PTHR40761">
    <property type="entry name" value="CONSERVED INTEGRAL MEMBRANE ALANINE VALINE AND LEUCINE RICH PROTEIN-RELATED"/>
    <property type="match status" value="1"/>
</dbReference>
<proteinExistence type="predicted"/>
<evidence type="ECO:0000256" key="1">
    <source>
        <dbReference type="SAM" id="MobiDB-lite"/>
    </source>
</evidence>
<feature type="transmembrane region" description="Helical" evidence="2">
    <location>
        <begin position="149"/>
        <end position="167"/>
    </location>
</feature>
<feature type="transmembrane region" description="Helical" evidence="2">
    <location>
        <begin position="277"/>
        <end position="295"/>
    </location>
</feature>
<dbReference type="Proteomes" id="UP000638313">
    <property type="component" value="Unassembled WGS sequence"/>
</dbReference>
<feature type="transmembrane region" description="Helical" evidence="2">
    <location>
        <begin position="207"/>
        <end position="226"/>
    </location>
</feature>
<dbReference type="EMBL" id="BNBD01000016">
    <property type="protein sequence ID" value="GHF67733.1"/>
    <property type="molecule type" value="Genomic_DNA"/>
</dbReference>
<keyword evidence="4" id="KW-1185">Reference proteome</keyword>
<feature type="transmembrane region" description="Helical" evidence="2">
    <location>
        <begin position="301"/>
        <end position="321"/>
    </location>
</feature>
<keyword evidence="2" id="KW-1133">Transmembrane helix</keyword>
<evidence type="ECO:0000313" key="4">
    <source>
        <dbReference type="Proteomes" id="UP000638313"/>
    </source>
</evidence>
<dbReference type="PANTHER" id="PTHR40761:SF1">
    <property type="entry name" value="CONSERVED INTEGRAL MEMBRANE ALANINE VALINE AND LEUCINE RICH PROTEIN-RELATED"/>
    <property type="match status" value="1"/>
</dbReference>
<feature type="transmembrane region" description="Helical" evidence="2">
    <location>
        <begin position="246"/>
        <end position="265"/>
    </location>
</feature>
<organism evidence="3 4">
    <name type="scientific">Streptomyces mashuensis</name>
    <dbReference type="NCBI Taxonomy" id="33904"/>
    <lineage>
        <taxon>Bacteria</taxon>
        <taxon>Bacillati</taxon>
        <taxon>Actinomycetota</taxon>
        <taxon>Actinomycetes</taxon>
        <taxon>Kitasatosporales</taxon>
        <taxon>Streptomycetaceae</taxon>
        <taxon>Streptomyces</taxon>
    </lineage>
</organism>
<feature type="transmembrane region" description="Helical" evidence="2">
    <location>
        <begin position="121"/>
        <end position="142"/>
    </location>
</feature>
<keyword evidence="2" id="KW-0472">Membrane</keyword>
<feature type="transmembrane region" description="Helical" evidence="2">
    <location>
        <begin position="41"/>
        <end position="61"/>
    </location>
</feature>
<keyword evidence="2" id="KW-0812">Transmembrane</keyword>
<evidence type="ECO:0000256" key="2">
    <source>
        <dbReference type="SAM" id="Phobius"/>
    </source>
</evidence>
<feature type="transmembrane region" description="Helical" evidence="2">
    <location>
        <begin position="179"/>
        <end position="200"/>
    </location>
</feature>
<sequence>MIPPPDNRGPPSPAGPSVLFGRAEPEPPPPSRRPAPAPGRAYHPCVSAVLSALFAFLTAVANATGTVLQRVAARTVPPGDAFSPRLLRHLMRSPAWLGGIAVIVGAAACQALALHLGSLSLVQPVLVLELPVALLVACAVFRRRLPARGWAASVMIAAGLGVALAAASPSGGRSTASAGLWTVTLVSTLGAVTLCVTAALPRPRGAARAALFAFGSAIGYALTATLMKAATGVLGQDGVGAFVRCWQTYGFVAAGAVSLFLLANAMESGPLVASQPALTLGEALISLALGMLVYGERARTGWWLLPEALGALVVTWGVLLLPKVQAETATAPAP</sequence>
<accession>A0A919B984</accession>
<dbReference type="AlphaFoldDB" id="A0A919B984"/>
<feature type="region of interest" description="Disordered" evidence="1">
    <location>
        <begin position="1"/>
        <end position="38"/>
    </location>
</feature>
<feature type="compositionally biased region" description="Pro residues" evidence="1">
    <location>
        <begin position="1"/>
        <end position="14"/>
    </location>
</feature>
<feature type="compositionally biased region" description="Pro residues" evidence="1">
    <location>
        <begin position="26"/>
        <end position="37"/>
    </location>
</feature>
<comment type="caution">
    <text evidence="3">The sequence shown here is derived from an EMBL/GenBank/DDBJ whole genome shotgun (WGS) entry which is preliminary data.</text>
</comment>
<dbReference type="NCBIfam" id="NF038012">
    <property type="entry name" value="DMT_1"/>
    <property type="match status" value="1"/>
</dbReference>
<name>A0A919B984_9ACTN</name>